<evidence type="ECO:0000256" key="2">
    <source>
        <dbReference type="ARBA" id="ARBA00012489"/>
    </source>
</evidence>
<feature type="region of interest" description="Disordered" evidence="5">
    <location>
        <begin position="67"/>
        <end position="98"/>
    </location>
</feature>
<feature type="compositionally biased region" description="Low complexity" evidence="5">
    <location>
        <begin position="1248"/>
        <end position="1268"/>
    </location>
</feature>
<comment type="catalytic activity">
    <reaction evidence="1">
        <text>All bonds known to be hydrolyzed by this endopeptidase have arginine in P1 and an acidic residue in P4. P6 is often occupied by an acidic residue or by a hydroxy-amino-acid residue, the phosphorylation of which enhances cleavage.</text>
        <dbReference type="EC" id="3.4.22.49"/>
    </reaction>
</comment>
<accession>A0AAE0G9G9</accession>
<evidence type="ECO:0000259" key="6">
    <source>
        <dbReference type="PROSITE" id="PS51700"/>
    </source>
</evidence>
<feature type="non-terminal residue" evidence="7">
    <location>
        <position position="1"/>
    </location>
</feature>
<dbReference type="PANTHER" id="PTHR12792">
    <property type="entry name" value="EXTRA SPINDLE POLES 1-RELATED"/>
    <property type="match status" value="1"/>
</dbReference>
<keyword evidence="3" id="KW-0378">Hydrolase</keyword>
<feature type="region of interest" description="Disordered" evidence="5">
    <location>
        <begin position="754"/>
        <end position="849"/>
    </location>
</feature>
<reference evidence="7 8" key="1">
    <citation type="journal article" date="2015" name="Genome Biol. Evol.">
        <title>Comparative Genomics of a Bacterivorous Green Alga Reveals Evolutionary Causalities and Consequences of Phago-Mixotrophic Mode of Nutrition.</title>
        <authorList>
            <person name="Burns J.A."/>
            <person name="Paasch A."/>
            <person name="Narechania A."/>
            <person name="Kim E."/>
        </authorList>
    </citation>
    <scope>NUCLEOTIDE SEQUENCE [LARGE SCALE GENOMIC DNA]</scope>
    <source>
        <strain evidence="7 8">PLY_AMNH</strain>
    </source>
</reference>
<feature type="domain" description="Peptidase C50" evidence="6">
    <location>
        <begin position="1551"/>
        <end position="1648"/>
    </location>
</feature>
<evidence type="ECO:0000256" key="5">
    <source>
        <dbReference type="SAM" id="MobiDB-lite"/>
    </source>
</evidence>
<feature type="region of interest" description="Disordered" evidence="5">
    <location>
        <begin position="996"/>
        <end position="1041"/>
    </location>
</feature>
<keyword evidence="8" id="KW-1185">Reference proteome</keyword>
<dbReference type="PANTHER" id="PTHR12792:SF0">
    <property type="entry name" value="SEPARIN"/>
    <property type="match status" value="1"/>
</dbReference>
<dbReference type="GO" id="GO:0005634">
    <property type="term" value="C:nucleus"/>
    <property type="evidence" value="ECO:0007669"/>
    <property type="project" value="InterPro"/>
</dbReference>
<evidence type="ECO:0000313" key="8">
    <source>
        <dbReference type="Proteomes" id="UP001190700"/>
    </source>
</evidence>
<feature type="region of interest" description="Disordered" evidence="5">
    <location>
        <begin position="1411"/>
        <end position="1469"/>
    </location>
</feature>
<feature type="compositionally biased region" description="Basic and acidic residues" evidence="5">
    <location>
        <begin position="1269"/>
        <end position="1279"/>
    </location>
</feature>
<feature type="compositionally biased region" description="Basic and acidic residues" evidence="5">
    <location>
        <begin position="770"/>
        <end position="787"/>
    </location>
</feature>
<proteinExistence type="predicted"/>
<keyword evidence="4" id="KW-0159">Chromosome partition</keyword>
<dbReference type="InterPro" id="IPR030397">
    <property type="entry name" value="SEPARIN_core_dom"/>
</dbReference>
<feature type="compositionally biased region" description="Low complexity" evidence="5">
    <location>
        <begin position="1013"/>
        <end position="1026"/>
    </location>
</feature>
<dbReference type="EMBL" id="LGRX02008517">
    <property type="protein sequence ID" value="KAK3273336.1"/>
    <property type="molecule type" value="Genomic_DNA"/>
</dbReference>
<dbReference type="GO" id="GO:0004197">
    <property type="term" value="F:cysteine-type endopeptidase activity"/>
    <property type="evidence" value="ECO:0007669"/>
    <property type="project" value="InterPro"/>
</dbReference>
<dbReference type="EC" id="3.4.22.49" evidence="2"/>
<feature type="compositionally biased region" description="Low complexity" evidence="5">
    <location>
        <begin position="334"/>
        <end position="354"/>
    </location>
</feature>
<organism evidence="7 8">
    <name type="scientific">Cymbomonas tetramitiformis</name>
    <dbReference type="NCBI Taxonomy" id="36881"/>
    <lineage>
        <taxon>Eukaryota</taxon>
        <taxon>Viridiplantae</taxon>
        <taxon>Chlorophyta</taxon>
        <taxon>Pyramimonadophyceae</taxon>
        <taxon>Pyramimonadales</taxon>
        <taxon>Pyramimonadaceae</taxon>
        <taxon>Cymbomonas</taxon>
    </lineage>
</organism>
<dbReference type="PROSITE" id="PS51700">
    <property type="entry name" value="SEPARIN"/>
    <property type="match status" value="1"/>
</dbReference>
<dbReference type="GO" id="GO:0005737">
    <property type="term" value="C:cytoplasm"/>
    <property type="evidence" value="ECO:0007669"/>
    <property type="project" value="TreeGrafter"/>
</dbReference>
<gene>
    <name evidence="7" type="ORF">CYMTET_18414</name>
</gene>
<dbReference type="GO" id="GO:0006508">
    <property type="term" value="P:proteolysis"/>
    <property type="evidence" value="ECO:0007669"/>
    <property type="project" value="InterPro"/>
</dbReference>
<feature type="region of interest" description="Disordered" evidence="5">
    <location>
        <begin position="332"/>
        <end position="354"/>
    </location>
</feature>
<sequence length="1788" mass="187181">EVTADTSSLLERALRQLAGIVAAERAMASADSSCTTQETSAGNPVSRLRDLGSAAVAALVCSARLQAARTPHTSRPAGSKGHTGKASHDAEGAEASGEDWVDMQALQRLWEGGAVEGRVLSWAAAVLYNLGVEWSRAGREGAAATAYQAAFAAARRRHLEAPSQEADPGDGSAAVADLAGKGKALAGCMQRLARPTEAQAVHAQVALQLAGCVRTSRALWRPFVHKAVQLHRARLVEGGGADLGACALFRSETLVLGDDHYRRAIGRVLEEELGEWEGADEAAAVAVQRWILRALLDGTSGCAPVYEKGGAESRPRARMLICRAHLVHETARRSAPTAAEEGAPAAAASEDGTSCSGQEGVLSCNTVCQRLLDNDGGMEGADNTQRGIMQVLQSVTADMHEAVELLTQQVEEMEEAEVDHHALPSALCFLALLAHEMEPGSPKFAKHVHAALSRWLPLTHVEGALEDKDAVATAFNLLLAAAALLRLGSLALLHDDALAVLTWLKPAAGPMQRRLAACSAHRHVLCGPCAGPPAADGGDRGPEGRAQQLAAQAQVARQEGRLVDALVASREALRQRLGAHLHEQRRHRTAQGGADAEVGGAAAKLLAAEYLDSLQQVGDLLSITGSPEEAVKHLQEGQQLARRLHAVAQEAAFTLRLGDVHRRMHSWDACRRDLDEADALLSCLVVTPEPEAEGGESGASAAGAGERCHVCSSCTRLLLAQQRLVRGDLLRRQSQASEARAQYAAARLALAGHGTKEAEQSSDSCADADQEMRHAECSSRQSGEGRRRSTAAKKPPPADEEPGRGRAEGKQPRPARKGRSKPALPAEEPGGSSSSVASNPLDGADTSTSKARRLVVKEASAPKAVAAAGTQEAAGAGASWAVQGLTARLYLQEAKCLLAGGEASGHAAAQEHLAAGLAALGVSLDDLVQYASTDAREGACEEGKARGDLGATAHPLEEGLLLARYAAVQSSAGGCTAGVKPPRWSLQPAPRTLLAEPVGTAAPSSAKPRSRGRAAGAKPNAKAAQAIQGKGSGGCGEGEEPEAKRLQRERLLRRALHCCREAPGAARHVAAALAYHHGAEWSSPEEALFYLHEALGRTARQKHLLVVRGKQESSCRGEAVSPQQQQERTRNLEELARALVPPCAEGGARGPALQEALPAGYALCTLTLCAEAEAAGGSLQGGEGVPRPAEALLVTRATRGRPSVAVRIPLAGYRVLQAHVEGREPCGEPHTESALGDSLRELQELLGGAMPADGSDDGSSGSSSTGDAAKTEADRTEQKTRWWAHRIGMDRQLGELLRRVDEDVLGPWRCLLLGETGDEARGAAAEGAAQLLEEVCGPAPEGADMRMTQWRGSCGELLRLLLQAGDGAVSLEEYEAVAAVLLTLRPIPTDAPTSGQLSTGELGARIHAAAAKVAGRPPPRDGQEQAVEESTTVQKAAAKKAVRGAGRGRAARGQPPATSTKAEEGEDTGVAAVQEPEAVPFPMLLVLDAELAGMPWESTPALQRQQCCRLPSLAALHVHQASVRAQARGEQAAGAGGESGRVAAVEAHVDVRRTYYLLNPTGDLTTTQAQFEHWFAEEAGWSGAAGAKEVPSTEGLIRELEEHDLFVYFGHGGGERFVPPQALWQRDRCAATLLMGCSSGRLKALGDYEPLGVPLAYLAAGGVLVVANLWDVTDRDIDRFSSSVLHQWLGRPAPAPDAAPSSRTGEGAQKAGRTAWETSRARAAGKKGRGKEAAPEIDDTCSTPDVAGDGQPMCTAVSSARSVCRMPFLVGASPVCYGLPAIIHRSAT</sequence>
<dbReference type="GO" id="GO:0072686">
    <property type="term" value="C:mitotic spindle"/>
    <property type="evidence" value="ECO:0007669"/>
    <property type="project" value="TreeGrafter"/>
</dbReference>
<dbReference type="GO" id="GO:0051307">
    <property type="term" value="P:meiotic chromosome separation"/>
    <property type="evidence" value="ECO:0007669"/>
    <property type="project" value="TreeGrafter"/>
</dbReference>
<dbReference type="InterPro" id="IPR005314">
    <property type="entry name" value="Peptidase_C50"/>
</dbReference>
<feature type="region of interest" description="Disordered" evidence="5">
    <location>
        <begin position="1691"/>
        <end position="1746"/>
    </location>
</feature>
<evidence type="ECO:0000256" key="1">
    <source>
        <dbReference type="ARBA" id="ARBA00000451"/>
    </source>
</evidence>
<protein>
    <recommendedName>
        <fullName evidence="2">separase</fullName>
        <ecNumber evidence="2">3.4.22.49</ecNumber>
    </recommendedName>
</protein>
<dbReference type="Proteomes" id="UP001190700">
    <property type="component" value="Unassembled WGS sequence"/>
</dbReference>
<name>A0AAE0G9G9_9CHLO</name>
<evidence type="ECO:0000256" key="4">
    <source>
        <dbReference type="ARBA" id="ARBA00022829"/>
    </source>
</evidence>
<feature type="region of interest" description="Disordered" evidence="5">
    <location>
        <begin position="1248"/>
        <end position="1279"/>
    </location>
</feature>
<feature type="compositionally biased region" description="Basic and acidic residues" evidence="5">
    <location>
        <begin position="801"/>
        <end position="811"/>
    </location>
</feature>
<evidence type="ECO:0000313" key="7">
    <source>
        <dbReference type="EMBL" id="KAK3273336.1"/>
    </source>
</evidence>
<dbReference type="Pfam" id="PF03568">
    <property type="entry name" value="Separin_C"/>
    <property type="match status" value="2"/>
</dbReference>
<evidence type="ECO:0000256" key="3">
    <source>
        <dbReference type="ARBA" id="ARBA00022801"/>
    </source>
</evidence>
<comment type="caution">
    <text evidence="7">The sequence shown here is derived from an EMBL/GenBank/DDBJ whole genome shotgun (WGS) entry which is preliminary data.</text>
</comment>